<comment type="caution">
    <text evidence="2">The sequence shown here is derived from an EMBL/GenBank/DDBJ whole genome shotgun (WGS) entry which is preliminary data.</text>
</comment>
<protein>
    <submittedName>
        <fullName evidence="2">Uncharacterized protein</fullName>
    </submittedName>
</protein>
<dbReference type="RefSeq" id="WP_131295947.1">
    <property type="nucleotide sequence ID" value="NZ_SJKA01000022.1"/>
</dbReference>
<keyword evidence="1" id="KW-1133">Transmembrane helix</keyword>
<feature type="transmembrane region" description="Helical" evidence="1">
    <location>
        <begin position="6"/>
        <end position="24"/>
    </location>
</feature>
<accession>A0A4R0I285</accession>
<dbReference type="Proteomes" id="UP000292695">
    <property type="component" value="Unassembled WGS sequence"/>
</dbReference>
<organism evidence="2 3">
    <name type="scientific">Kribbella sindirgiensis</name>
    <dbReference type="NCBI Taxonomy" id="1124744"/>
    <lineage>
        <taxon>Bacteria</taxon>
        <taxon>Bacillati</taxon>
        <taxon>Actinomycetota</taxon>
        <taxon>Actinomycetes</taxon>
        <taxon>Propionibacteriales</taxon>
        <taxon>Kribbellaceae</taxon>
        <taxon>Kribbella</taxon>
    </lineage>
</organism>
<dbReference type="AlphaFoldDB" id="A0A4R0I285"/>
<keyword evidence="3" id="KW-1185">Reference proteome</keyword>
<dbReference type="EMBL" id="SJKA01000022">
    <property type="protein sequence ID" value="TCC19986.1"/>
    <property type="molecule type" value="Genomic_DNA"/>
</dbReference>
<name>A0A4R0I285_9ACTN</name>
<evidence type="ECO:0000313" key="3">
    <source>
        <dbReference type="Proteomes" id="UP000292695"/>
    </source>
</evidence>
<evidence type="ECO:0000256" key="1">
    <source>
        <dbReference type="SAM" id="Phobius"/>
    </source>
</evidence>
<proteinExistence type="predicted"/>
<evidence type="ECO:0000313" key="2">
    <source>
        <dbReference type="EMBL" id="TCC19986.1"/>
    </source>
</evidence>
<reference evidence="2 3" key="1">
    <citation type="submission" date="2019-02" db="EMBL/GenBank/DDBJ databases">
        <title>Kribbella capetownensis sp. nov. and Kribbella speibonae sp. nov., isolated from soil.</title>
        <authorList>
            <person name="Curtis S.M."/>
            <person name="Norton I."/>
            <person name="Everest G.J."/>
            <person name="Meyers P.R."/>
        </authorList>
    </citation>
    <scope>NUCLEOTIDE SEQUENCE [LARGE SCALE GENOMIC DNA]</scope>
    <source>
        <strain evidence="2 3">DSM 27082</strain>
    </source>
</reference>
<gene>
    <name evidence="2" type="ORF">E0H50_37830</name>
</gene>
<keyword evidence="1" id="KW-0472">Membrane</keyword>
<keyword evidence="1" id="KW-0812">Transmembrane</keyword>
<sequence>METDVAWWMWLLSGGGAIGLVGLARQIRLMIRDIGDRRLARYVFEQTRRIEPVEMILERDRPKQLIPGTDDEAPRA</sequence>